<protein>
    <submittedName>
        <fullName evidence="1">Uncharacterized protein</fullName>
    </submittedName>
</protein>
<evidence type="ECO:0000313" key="1">
    <source>
        <dbReference type="EMBL" id="QJA98120.1"/>
    </source>
</evidence>
<name>A0A6M3LSB7_9ZZZZ</name>
<organism evidence="1">
    <name type="scientific">viral metagenome</name>
    <dbReference type="NCBI Taxonomy" id="1070528"/>
    <lineage>
        <taxon>unclassified sequences</taxon>
        <taxon>metagenomes</taxon>
        <taxon>organismal metagenomes</taxon>
    </lineage>
</organism>
<accession>A0A6M3LSB7</accession>
<gene>
    <name evidence="1" type="ORF">MM415B05666_0006</name>
</gene>
<sequence>MSKWDIDLRVIERCTLWLRRSSSDRMLRANMDYLWDRFIEHRRDEDMKADTPHDAGRETT</sequence>
<proteinExistence type="predicted"/>
<dbReference type="AlphaFoldDB" id="A0A6M3LSB7"/>
<reference evidence="1" key="1">
    <citation type="submission" date="2020-03" db="EMBL/GenBank/DDBJ databases">
        <title>The deep terrestrial virosphere.</title>
        <authorList>
            <person name="Holmfeldt K."/>
            <person name="Nilsson E."/>
            <person name="Simone D."/>
            <person name="Lopez-Fernandez M."/>
            <person name="Wu X."/>
            <person name="de Brujin I."/>
            <person name="Lundin D."/>
            <person name="Andersson A."/>
            <person name="Bertilsson S."/>
            <person name="Dopson M."/>
        </authorList>
    </citation>
    <scope>NUCLEOTIDE SEQUENCE</scope>
    <source>
        <strain evidence="1">MM415B05666</strain>
    </source>
</reference>
<dbReference type="EMBL" id="MT143554">
    <property type="protein sequence ID" value="QJA98120.1"/>
    <property type="molecule type" value="Genomic_DNA"/>
</dbReference>